<organism evidence="1 2">
    <name type="scientific">Citreimonas salinaria</name>
    <dbReference type="NCBI Taxonomy" id="321339"/>
    <lineage>
        <taxon>Bacteria</taxon>
        <taxon>Pseudomonadati</taxon>
        <taxon>Pseudomonadota</taxon>
        <taxon>Alphaproteobacteria</taxon>
        <taxon>Rhodobacterales</taxon>
        <taxon>Roseobacteraceae</taxon>
        <taxon>Citreimonas</taxon>
    </lineage>
</organism>
<keyword evidence="2" id="KW-1185">Reference proteome</keyword>
<evidence type="ECO:0008006" key="3">
    <source>
        <dbReference type="Google" id="ProtNLM"/>
    </source>
</evidence>
<accession>A0A1H3LNE1</accession>
<protein>
    <recommendedName>
        <fullName evidence="3">RiboL-PSP-HEPN domain-containing protein</fullName>
    </recommendedName>
</protein>
<name>A0A1H3LNE1_9RHOB</name>
<dbReference type="EMBL" id="FNPF01000013">
    <property type="protein sequence ID" value="SDY65649.1"/>
    <property type="molecule type" value="Genomic_DNA"/>
</dbReference>
<gene>
    <name evidence="1" type="ORF">SAMN05444340_113105</name>
</gene>
<proteinExistence type="predicted"/>
<reference evidence="1 2" key="1">
    <citation type="submission" date="2016-10" db="EMBL/GenBank/DDBJ databases">
        <authorList>
            <person name="de Groot N.N."/>
        </authorList>
    </citation>
    <scope>NUCLEOTIDE SEQUENCE [LARGE SCALE GENOMIC DNA]</scope>
    <source>
        <strain evidence="1 2">DSM 26880</strain>
    </source>
</reference>
<dbReference type="Proteomes" id="UP000199286">
    <property type="component" value="Unassembled WGS sequence"/>
</dbReference>
<dbReference type="AlphaFoldDB" id="A0A1H3LNE1"/>
<sequence length="302" mass="34403">MTTHRFSRYSAGSLRSIAMKEFNLRETEINKHYWSFIASSEHSAYRARKYQNVHKDAPTSRLFRASGADAPRIPSTVSKWLEANDDLKNWLRLSVLVSAASNFEMFLGHVSRTALASDPFVRHGSSRAIDGVSLLKGGLELPYEDVIEGLTKGDWNSRESFLMRIFGVKILIVHHRKGELEEIRKIRNDFAHGFGRSISVPQPGFLSVSRSQSLSQDRLKRYLGLLSSVAKSIDRHLMGHHIGHYEMLCHYHRFEAELSTSGVSVHKALKSDIYKSFGATVTERFCRDLIRHYELCPIIGRI</sequence>
<evidence type="ECO:0000313" key="2">
    <source>
        <dbReference type="Proteomes" id="UP000199286"/>
    </source>
</evidence>
<evidence type="ECO:0000313" key="1">
    <source>
        <dbReference type="EMBL" id="SDY65649.1"/>
    </source>
</evidence>